<name>D7CRT6_TRURR</name>
<dbReference type="NCBIfam" id="NF002320">
    <property type="entry name" value="PRK01259.1"/>
    <property type="match status" value="1"/>
</dbReference>
<dbReference type="PANTHER" id="PTHR10210:SF32">
    <property type="entry name" value="RIBOSE-PHOSPHATE PYROPHOSPHOKINASE 2"/>
    <property type="match status" value="1"/>
</dbReference>
<evidence type="ECO:0000256" key="5">
    <source>
        <dbReference type="ARBA" id="ARBA00022723"/>
    </source>
</evidence>
<dbReference type="OrthoDB" id="9777067at2"/>
<dbReference type="PROSITE" id="PS00114">
    <property type="entry name" value="PRPP_SYNTHASE"/>
    <property type="match status" value="1"/>
</dbReference>
<keyword evidence="5" id="KW-0479">Metal-binding</keyword>
<evidence type="ECO:0000256" key="3">
    <source>
        <dbReference type="ARBA" id="ARBA00013247"/>
    </source>
</evidence>
<dbReference type="PANTHER" id="PTHR10210">
    <property type="entry name" value="RIBOSE-PHOSPHATE DIPHOSPHOKINASE FAMILY MEMBER"/>
    <property type="match status" value="1"/>
</dbReference>
<reference evidence="17 18" key="2">
    <citation type="journal article" date="2011" name="Stand. Genomic Sci.">
        <title>Complete genome sequence of Truepera radiovictrix type strain (RQ-24).</title>
        <authorList>
            <person name="Ivanova N."/>
            <person name="Rohde C."/>
            <person name="Munk C."/>
            <person name="Nolan M."/>
            <person name="Lucas S."/>
            <person name="Del Rio T.G."/>
            <person name="Tice H."/>
            <person name="Deshpande S."/>
            <person name="Cheng J.F."/>
            <person name="Tapia R."/>
            <person name="Han C."/>
            <person name="Goodwin L."/>
            <person name="Pitluck S."/>
            <person name="Liolios K."/>
            <person name="Mavromatis K."/>
            <person name="Mikhailova N."/>
            <person name="Pati A."/>
            <person name="Chen A."/>
            <person name="Palaniappan K."/>
            <person name="Land M."/>
            <person name="Hauser L."/>
            <person name="Chang Y.J."/>
            <person name="Jeffries C.D."/>
            <person name="Brambilla E."/>
            <person name="Rohde M."/>
            <person name="Goker M."/>
            <person name="Tindall B.J."/>
            <person name="Woyke T."/>
            <person name="Bristow J."/>
            <person name="Eisen J.A."/>
            <person name="Markowitz V."/>
            <person name="Hugenholtz P."/>
            <person name="Kyrpides N.C."/>
            <person name="Klenk H.P."/>
            <person name="Lapidus A."/>
        </authorList>
    </citation>
    <scope>NUCLEOTIDE SEQUENCE [LARGE SCALE GENOMIC DNA]</scope>
    <source>
        <strain evidence="18">DSM 17093 / CIP 108686 / LMG 22925 / RQ-24</strain>
    </source>
</reference>
<evidence type="ECO:0000259" key="16">
    <source>
        <dbReference type="Pfam" id="PF13793"/>
    </source>
</evidence>
<dbReference type="Gene3D" id="3.40.50.2020">
    <property type="match status" value="2"/>
</dbReference>
<dbReference type="RefSeq" id="WP_013178628.1">
    <property type="nucleotide sequence ID" value="NC_014221.1"/>
</dbReference>
<dbReference type="GO" id="GO:0009156">
    <property type="term" value="P:ribonucleoside monophosphate biosynthetic process"/>
    <property type="evidence" value="ECO:0007669"/>
    <property type="project" value="InterPro"/>
</dbReference>
<dbReference type="AlphaFoldDB" id="D7CRT6"/>
<dbReference type="KEGG" id="tra:Trad_2151"/>
<dbReference type="GO" id="GO:0004749">
    <property type="term" value="F:ribose phosphate diphosphokinase activity"/>
    <property type="evidence" value="ECO:0007669"/>
    <property type="project" value="UniProtKB-EC"/>
</dbReference>
<dbReference type="GO" id="GO:0005737">
    <property type="term" value="C:cytoplasm"/>
    <property type="evidence" value="ECO:0007669"/>
    <property type="project" value="TreeGrafter"/>
</dbReference>
<evidence type="ECO:0000256" key="7">
    <source>
        <dbReference type="ARBA" id="ARBA00022741"/>
    </source>
</evidence>
<proteinExistence type="inferred from homology"/>
<evidence type="ECO:0000256" key="4">
    <source>
        <dbReference type="ARBA" id="ARBA00022679"/>
    </source>
</evidence>
<dbReference type="InterPro" id="IPR005946">
    <property type="entry name" value="Rib-P_diPkinase"/>
</dbReference>
<dbReference type="SMART" id="SM01400">
    <property type="entry name" value="Pribosyltran_N"/>
    <property type="match status" value="1"/>
</dbReference>
<evidence type="ECO:0000256" key="11">
    <source>
        <dbReference type="ARBA" id="ARBA00029942"/>
    </source>
</evidence>
<protein>
    <recommendedName>
        <fullName evidence="15">Ribose-phosphate pyrophosphokinase</fullName>
        <ecNumber evidence="3">2.7.6.1</ecNumber>
    </recommendedName>
    <alternativeName>
        <fullName evidence="11">Phosphoribosyl pyrophosphate synthase</fullName>
    </alternativeName>
</protein>
<dbReference type="GO" id="GO:0006015">
    <property type="term" value="P:5-phosphoribose 1-diphosphate biosynthetic process"/>
    <property type="evidence" value="ECO:0007669"/>
    <property type="project" value="TreeGrafter"/>
</dbReference>
<dbReference type="InterPro" id="IPR000842">
    <property type="entry name" value="PRib_PP_synth_CS"/>
</dbReference>
<evidence type="ECO:0000256" key="9">
    <source>
        <dbReference type="ARBA" id="ARBA00022840"/>
    </source>
</evidence>
<keyword evidence="6" id="KW-0545">Nucleotide biosynthesis</keyword>
<organism evidence="17 18">
    <name type="scientific">Truepera radiovictrix (strain DSM 17093 / CIP 108686 / LMG 22925 / RQ-24)</name>
    <dbReference type="NCBI Taxonomy" id="649638"/>
    <lineage>
        <taxon>Bacteria</taxon>
        <taxon>Thermotogati</taxon>
        <taxon>Deinococcota</taxon>
        <taxon>Deinococci</taxon>
        <taxon>Trueperales</taxon>
        <taxon>Trueperaceae</taxon>
        <taxon>Truepera</taxon>
    </lineage>
</organism>
<dbReference type="InterPro" id="IPR029057">
    <property type="entry name" value="PRTase-like"/>
</dbReference>
<comment type="function">
    <text evidence="13">Involved in the biosynthesis of the central metabolite phospho-alpha-D-ribosyl-1-pyrophosphate (PRPP) via the transfer of pyrophosphoryl group from ATP to 1-hydroxyl of ribose-5-phosphate (Rib-5-P).</text>
</comment>
<dbReference type="GO" id="GO:0016301">
    <property type="term" value="F:kinase activity"/>
    <property type="evidence" value="ECO:0007669"/>
    <property type="project" value="UniProtKB-KW"/>
</dbReference>
<dbReference type="EMBL" id="CP002049">
    <property type="protein sequence ID" value="ADI15264.1"/>
    <property type="molecule type" value="Genomic_DNA"/>
</dbReference>
<feature type="domain" description="Ribose-phosphate pyrophosphokinase N-terminal" evidence="16">
    <location>
        <begin position="7"/>
        <end position="122"/>
    </location>
</feature>
<evidence type="ECO:0000256" key="6">
    <source>
        <dbReference type="ARBA" id="ARBA00022727"/>
    </source>
</evidence>
<dbReference type="Pfam" id="PF13793">
    <property type="entry name" value="Pribosyltran_N"/>
    <property type="match status" value="1"/>
</dbReference>
<comment type="catalytic activity">
    <reaction evidence="12">
        <text>D-ribose 5-phosphate + ATP = 5-phospho-alpha-D-ribose 1-diphosphate + AMP + H(+)</text>
        <dbReference type="Rhea" id="RHEA:15609"/>
        <dbReference type="ChEBI" id="CHEBI:15378"/>
        <dbReference type="ChEBI" id="CHEBI:30616"/>
        <dbReference type="ChEBI" id="CHEBI:58017"/>
        <dbReference type="ChEBI" id="CHEBI:78346"/>
        <dbReference type="ChEBI" id="CHEBI:456215"/>
        <dbReference type="EC" id="2.7.6.1"/>
    </reaction>
</comment>
<dbReference type="InterPro" id="IPR029099">
    <property type="entry name" value="Pribosyltran_N"/>
</dbReference>
<dbReference type="NCBIfam" id="TIGR01251">
    <property type="entry name" value="ribP_PPkin"/>
    <property type="match status" value="1"/>
</dbReference>
<dbReference type="GO" id="GO:0006164">
    <property type="term" value="P:purine nucleotide biosynthetic process"/>
    <property type="evidence" value="ECO:0007669"/>
    <property type="project" value="TreeGrafter"/>
</dbReference>
<dbReference type="STRING" id="649638.Trad_2151"/>
<evidence type="ECO:0000256" key="12">
    <source>
        <dbReference type="ARBA" id="ARBA00049535"/>
    </source>
</evidence>
<evidence type="ECO:0000256" key="10">
    <source>
        <dbReference type="ARBA" id="ARBA00022842"/>
    </source>
</evidence>
<evidence type="ECO:0000256" key="8">
    <source>
        <dbReference type="ARBA" id="ARBA00022777"/>
    </source>
</evidence>
<dbReference type="GO" id="GO:0002189">
    <property type="term" value="C:ribose phosphate diphosphokinase complex"/>
    <property type="evidence" value="ECO:0007669"/>
    <property type="project" value="TreeGrafter"/>
</dbReference>
<keyword evidence="9" id="KW-0067">ATP-binding</keyword>
<evidence type="ECO:0000256" key="13">
    <source>
        <dbReference type="ARBA" id="ARBA00054914"/>
    </source>
</evidence>
<evidence type="ECO:0000313" key="18">
    <source>
        <dbReference type="Proteomes" id="UP000000379"/>
    </source>
</evidence>
<keyword evidence="18" id="KW-1185">Reference proteome</keyword>
<comment type="similarity">
    <text evidence="14">Belongs to the ribose-phosphate pyrophosphokinase family. Class I subfamily.</text>
</comment>
<dbReference type="eggNOG" id="COG0462">
    <property type="taxonomic scope" value="Bacteria"/>
</dbReference>
<dbReference type="SUPFAM" id="SSF53271">
    <property type="entry name" value="PRTase-like"/>
    <property type="match status" value="2"/>
</dbReference>
<sequence length="313" mass="33734">MIGDELRIFCGGATPELAASVARHLGRELSQGWVSSFPDGESRVQIDESVRGADCYIVQSTCSPVNHNLMELLVFCDALRRASAWRINAVIPYFGYARQDKKVQAREPITGKLVANLLETAGVDRVISVDLHAGQIQGFFDVPVDHLTALGILGSHLEQQDLANSVVVSPDVGRATEARRLANHLGLPIAILYKRRNSPTDTSVTHVIGEVAGMRPIIADDMISTAGTISRAVEALLELGALPDIRVVATHPVFTPPALERLAHPAISEVFVTDTIPYRGDEPKIKVLSVAELLASAIQNVHDNSSVSSLFPS</sequence>
<evidence type="ECO:0000313" key="17">
    <source>
        <dbReference type="EMBL" id="ADI15264.1"/>
    </source>
</evidence>
<keyword evidence="7" id="KW-0547">Nucleotide-binding</keyword>
<evidence type="ECO:0000256" key="15">
    <source>
        <dbReference type="ARBA" id="ARBA00069492"/>
    </source>
</evidence>
<dbReference type="FunFam" id="3.40.50.2020:FF:000001">
    <property type="entry name" value="Ribose-phosphate pyrophosphokinase"/>
    <property type="match status" value="1"/>
</dbReference>
<comment type="cofactor">
    <cofactor evidence="1">
        <name>Mg(2+)</name>
        <dbReference type="ChEBI" id="CHEBI:18420"/>
    </cofactor>
</comment>
<dbReference type="CDD" id="cd06223">
    <property type="entry name" value="PRTases_typeI"/>
    <property type="match status" value="1"/>
</dbReference>
<comment type="pathway">
    <text evidence="2">Metabolic intermediate biosynthesis; 5-phospho-alpha-D-ribose 1-diphosphate biosynthesis; 5-phospho-alpha-D-ribose 1-diphosphate from D-ribose 5-phosphate (route I): step 1/1.</text>
</comment>
<gene>
    <name evidence="17" type="ordered locus">Trad_2151</name>
</gene>
<reference evidence="18" key="1">
    <citation type="submission" date="2010-05" db="EMBL/GenBank/DDBJ databases">
        <title>The complete genome of Truepera radiovictris DSM 17093.</title>
        <authorList>
            <consortium name="US DOE Joint Genome Institute (JGI-PGF)"/>
            <person name="Lucas S."/>
            <person name="Copeland A."/>
            <person name="Lapidus A."/>
            <person name="Glavina del Rio T."/>
            <person name="Dalin E."/>
            <person name="Tice H."/>
            <person name="Bruce D."/>
            <person name="Goodwin L."/>
            <person name="Pitluck S."/>
            <person name="Kyrpides N."/>
            <person name="Mavromatis K."/>
            <person name="Ovchinnikova G."/>
            <person name="Munk A.C."/>
            <person name="Detter J.C."/>
            <person name="Han C."/>
            <person name="Tapia R."/>
            <person name="Land M."/>
            <person name="Hauser L."/>
            <person name="Markowitz V."/>
            <person name="Cheng J.-F."/>
            <person name="Hugenholtz P."/>
            <person name="Woyke T."/>
            <person name="Wu D."/>
            <person name="Tindall B."/>
            <person name="Pomrenke H.G."/>
            <person name="Brambilla E."/>
            <person name="Klenk H.-P."/>
            <person name="Eisen J.A."/>
        </authorList>
    </citation>
    <scope>NUCLEOTIDE SEQUENCE [LARGE SCALE GENOMIC DNA]</scope>
    <source>
        <strain evidence="18">DSM 17093 / CIP 108686 / LMG 22925 / RQ-24</strain>
    </source>
</reference>
<evidence type="ECO:0000256" key="1">
    <source>
        <dbReference type="ARBA" id="ARBA00001946"/>
    </source>
</evidence>
<evidence type="ECO:0000256" key="14">
    <source>
        <dbReference type="ARBA" id="ARBA00061444"/>
    </source>
</evidence>
<accession>D7CRT6</accession>
<dbReference type="Proteomes" id="UP000000379">
    <property type="component" value="Chromosome"/>
</dbReference>
<keyword evidence="4 17" id="KW-0808">Transferase</keyword>
<dbReference type="EC" id="2.7.6.1" evidence="3"/>
<dbReference type="HOGENOM" id="CLU_033546_4_0_0"/>
<dbReference type="InterPro" id="IPR000836">
    <property type="entry name" value="PRTase_dom"/>
</dbReference>
<dbReference type="Pfam" id="PF14572">
    <property type="entry name" value="Pribosyl_synth"/>
    <property type="match status" value="1"/>
</dbReference>
<keyword evidence="8" id="KW-0418">Kinase</keyword>
<dbReference type="GO" id="GO:0005524">
    <property type="term" value="F:ATP binding"/>
    <property type="evidence" value="ECO:0007669"/>
    <property type="project" value="UniProtKB-KW"/>
</dbReference>
<dbReference type="GO" id="GO:0000287">
    <property type="term" value="F:magnesium ion binding"/>
    <property type="evidence" value="ECO:0007669"/>
    <property type="project" value="InterPro"/>
</dbReference>
<evidence type="ECO:0000256" key="2">
    <source>
        <dbReference type="ARBA" id="ARBA00004996"/>
    </source>
</evidence>
<keyword evidence="10" id="KW-0460">Magnesium</keyword>